<gene>
    <name evidence="2" type="ORF">L210DRAFT_961231</name>
</gene>
<keyword evidence="3" id="KW-1185">Reference proteome</keyword>
<dbReference type="Proteomes" id="UP001194468">
    <property type="component" value="Unassembled WGS sequence"/>
</dbReference>
<evidence type="ECO:0000313" key="3">
    <source>
        <dbReference type="Proteomes" id="UP001194468"/>
    </source>
</evidence>
<evidence type="ECO:0000256" key="1">
    <source>
        <dbReference type="SAM" id="MobiDB-lite"/>
    </source>
</evidence>
<dbReference type="AlphaFoldDB" id="A0AAD4BQF8"/>
<accession>A0AAD4BQF8</accession>
<evidence type="ECO:0000313" key="2">
    <source>
        <dbReference type="EMBL" id="KAF8437236.1"/>
    </source>
</evidence>
<proteinExistence type="predicted"/>
<name>A0AAD4BQF8_BOLED</name>
<reference evidence="2" key="1">
    <citation type="submission" date="2019-10" db="EMBL/GenBank/DDBJ databases">
        <authorList>
            <consortium name="DOE Joint Genome Institute"/>
            <person name="Kuo A."/>
            <person name="Miyauchi S."/>
            <person name="Kiss E."/>
            <person name="Drula E."/>
            <person name="Kohler A."/>
            <person name="Sanchez-Garcia M."/>
            <person name="Andreopoulos B."/>
            <person name="Barry K.W."/>
            <person name="Bonito G."/>
            <person name="Buee M."/>
            <person name="Carver A."/>
            <person name="Chen C."/>
            <person name="Cichocki N."/>
            <person name="Clum A."/>
            <person name="Culley D."/>
            <person name="Crous P.W."/>
            <person name="Fauchery L."/>
            <person name="Girlanda M."/>
            <person name="Hayes R."/>
            <person name="Keri Z."/>
            <person name="LaButti K."/>
            <person name="Lipzen A."/>
            <person name="Lombard V."/>
            <person name="Magnuson J."/>
            <person name="Maillard F."/>
            <person name="Morin E."/>
            <person name="Murat C."/>
            <person name="Nolan M."/>
            <person name="Ohm R."/>
            <person name="Pangilinan J."/>
            <person name="Pereira M."/>
            <person name="Perotto S."/>
            <person name="Peter M."/>
            <person name="Riley R."/>
            <person name="Sitrit Y."/>
            <person name="Stielow B."/>
            <person name="Szollosi G."/>
            <person name="Zifcakova L."/>
            <person name="Stursova M."/>
            <person name="Spatafora J.W."/>
            <person name="Tedersoo L."/>
            <person name="Vaario L.-M."/>
            <person name="Yamada A."/>
            <person name="Yan M."/>
            <person name="Wang P."/>
            <person name="Xu J."/>
            <person name="Bruns T."/>
            <person name="Baldrian P."/>
            <person name="Vilgalys R."/>
            <person name="Henrissat B."/>
            <person name="Grigoriev I.V."/>
            <person name="Hibbett D."/>
            <person name="Nagy L.G."/>
            <person name="Martin F.M."/>
        </authorList>
    </citation>
    <scope>NUCLEOTIDE SEQUENCE</scope>
    <source>
        <strain evidence="2">BED1</strain>
    </source>
</reference>
<protein>
    <submittedName>
        <fullName evidence="2">Uncharacterized protein</fullName>
    </submittedName>
</protein>
<feature type="region of interest" description="Disordered" evidence="1">
    <location>
        <begin position="1"/>
        <end position="41"/>
    </location>
</feature>
<organism evidence="2 3">
    <name type="scientific">Boletus edulis BED1</name>
    <dbReference type="NCBI Taxonomy" id="1328754"/>
    <lineage>
        <taxon>Eukaryota</taxon>
        <taxon>Fungi</taxon>
        <taxon>Dikarya</taxon>
        <taxon>Basidiomycota</taxon>
        <taxon>Agaricomycotina</taxon>
        <taxon>Agaricomycetes</taxon>
        <taxon>Agaricomycetidae</taxon>
        <taxon>Boletales</taxon>
        <taxon>Boletineae</taxon>
        <taxon>Boletaceae</taxon>
        <taxon>Boletoideae</taxon>
        <taxon>Boletus</taxon>
    </lineage>
</organism>
<reference evidence="2" key="2">
    <citation type="journal article" date="2020" name="Nat. Commun.">
        <title>Large-scale genome sequencing of mycorrhizal fungi provides insights into the early evolution of symbiotic traits.</title>
        <authorList>
            <person name="Miyauchi S."/>
            <person name="Kiss E."/>
            <person name="Kuo A."/>
            <person name="Drula E."/>
            <person name="Kohler A."/>
            <person name="Sanchez-Garcia M."/>
            <person name="Morin E."/>
            <person name="Andreopoulos B."/>
            <person name="Barry K.W."/>
            <person name="Bonito G."/>
            <person name="Buee M."/>
            <person name="Carver A."/>
            <person name="Chen C."/>
            <person name="Cichocki N."/>
            <person name="Clum A."/>
            <person name="Culley D."/>
            <person name="Crous P.W."/>
            <person name="Fauchery L."/>
            <person name="Girlanda M."/>
            <person name="Hayes R.D."/>
            <person name="Keri Z."/>
            <person name="LaButti K."/>
            <person name="Lipzen A."/>
            <person name="Lombard V."/>
            <person name="Magnuson J."/>
            <person name="Maillard F."/>
            <person name="Murat C."/>
            <person name="Nolan M."/>
            <person name="Ohm R.A."/>
            <person name="Pangilinan J."/>
            <person name="Pereira M.F."/>
            <person name="Perotto S."/>
            <person name="Peter M."/>
            <person name="Pfister S."/>
            <person name="Riley R."/>
            <person name="Sitrit Y."/>
            <person name="Stielow J.B."/>
            <person name="Szollosi G."/>
            <person name="Zifcakova L."/>
            <person name="Stursova M."/>
            <person name="Spatafora J.W."/>
            <person name="Tedersoo L."/>
            <person name="Vaario L.M."/>
            <person name="Yamada A."/>
            <person name="Yan M."/>
            <person name="Wang P."/>
            <person name="Xu J."/>
            <person name="Bruns T."/>
            <person name="Baldrian P."/>
            <person name="Vilgalys R."/>
            <person name="Dunand C."/>
            <person name="Henrissat B."/>
            <person name="Grigoriev I.V."/>
            <person name="Hibbett D."/>
            <person name="Nagy L.G."/>
            <person name="Martin F.M."/>
        </authorList>
    </citation>
    <scope>NUCLEOTIDE SEQUENCE</scope>
    <source>
        <strain evidence="2">BED1</strain>
    </source>
</reference>
<sequence>MRNAWEKEKTQHDNLSRQWAREREEREQERGRWRREVEERERREEEERQRRHMFWGHVRPHTCTTYATREYTAQLMNLPGNWEHRLDACKATPLEIRGISYLPKTCEDWGPGFVTGRWEINEREPDCTTFWDSYDDKAGPFPQLWCGCSSPGSGKKYITHKLMNLPEKADWKEFCATTPAYFNDMQFPGAQECFTAVWGVYGQWEIEDSNC</sequence>
<comment type="caution">
    <text evidence="2">The sequence shown here is derived from an EMBL/GenBank/DDBJ whole genome shotgun (WGS) entry which is preliminary data.</text>
</comment>
<dbReference type="EMBL" id="WHUW01000019">
    <property type="protein sequence ID" value="KAF8437236.1"/>
    <property type="molecule type" value="Genomic_DNA"/>
</dbReference>